<evidence type="ECO:0000313" key="1">
    <source>
        <dbReference type="EMBL" id="HGW92494.1"/>
    </source>
</evidence>
<proteinExistence type="predicted"/>
<dbReference type="EMBL" id="DTHG01000099">
    <property type="protein sequence ID" value="HGW92494.1"/>
    <property type="molecule type" value="Genomic_DNA"/>
</dbReference>
<comment type="caution">
    <text evidence="1">The sequence shown here is derived from an EMBL/GenBank/DDBJ whole genome shotgun (WGS) entry which is preliminary data.</text>
</comment>
<protein>
    <submittedName>
        <fullName evidence="1">Uncharacterized protein</fullName>
    </submittedName>
</protein>
<organism evidence="1">
    <name type="scientific">candidate division WOR-3 bacterium</name>
    <dbReference type="NCBI Taxonomy" id="2052148"/>
    <lineage>
        <taxon>Bacteria</taxon>
        <taxon>Bacteria division WOR-3</taxon>
    </lineage>
</organism>
<gene>
    <name evidence="1" type="ORF">ENV67_08170</name>
</gene>
<reference evidence="1" key="1">
    <citation type="journal article" date="2020" name="mSystems">
        <title>Genome- and Community-Level Interaction Insights into Carbon Utilization and Element Cycling Functions of Hydrothermarchaeota in Hydrothermal Sediment.</title>
        <authorList>
            <person name="Zhou Z."/>
            <person name="Liu Y."/>
            <person name="Xu W."/>
            <person name="Pan J."/>
            <person name="Luo Z.H."/>
            <person name="Li M."/>
        </authorList>
    </citation>
    <scope>NUCLEOTIDE SEQUENCE [LARGE SCALE GENOMIC DNA]</scope>
    <source>
        <strain evidence="1">SpSt-780</strain>
    </source>
</reference>
<accession>A0A7C4UDJ8</accession>
<name>A0A7C4UDJ8_UNCW3</name>
<dbReference type="AlphaFoldDB" id="A0A7C4UDJ8"/>
<sequence>MKDFSGIYHKRSIVKTYNGDKVEFGDIMELYLPNPIIDNDIFTYNKIFKKVFGGDTATFYYSNSIKIELIGDLEIMRKKFHSCYLVERILILDYDTIQTKEYYAPDIGLVRIEENGKIWDLKECSLY</sequence>